<dbReference type="EMBL" id="AEUW02000001">
    <property type="protein sequence ID" value="EHJ51965.1"/>
    <property type="molecule type" value="Genomic_DNA"/>
</dbReference>
<dbReference type="Pfam" id="PF08282">
    <property type="entry name" value="Hydrolase_3"/>
    <property type="match status" value="1"/>
</dbReference>
<dbReference type="GO" id="GO:0016791">
    <property type="term" value="F:phosphatase activity"/>
    <property type="evidence" value="ECO:0007669"/>
    <property type="project" value="TreeGrafter"/>
</dbReference>
<dbReference type="SFLD" id="SFLDG01140">
    <property type="entry name" value="C2.B:_Phosphomannomutase_and_P"/>
    <property type="match status" value="1"/>
</dbReference>
<dbReference type="SFLD" id="SFLDS00003">
    <property type="entry name" value="Haloacid_Dehalogenase"/>
    <property type="match status" value="1"/>
</dbReference>
<dbReference type="AlphaFoldDB" id="G5JYL2"/>
<dbReference type="NCBIfam" id="TIGR01484">
    <property type="entry name" value="HAD-SF-IIB"/>
    <property type="match status" value="1"/>
</dbReference>
<evidence type="ECO:0000313" key="1">
    <source>
        <dbReference type="EMBL" id="EHJ51965.1"/>
    </source>
</evidence>
<dbReference type="InterPro" id="IPR000150">
    <property type="entry name" value="Cof"/>
</dbReference>
<evidence type="ECO:0000313" key="2">
    <source>
        <dbReference type="Proteomes" id="UP000003573"/>
    </source>
</evidence>
<reference evidence="1 2" key="1">
    <citation type="journal article" date="2014" name="Int. J. Syst. Evol. Microbiol.">
        <title>Phylogenomics and the dynamic genome evolution of the genus Streptococcus.</title>
        <authorList>
            <consortium name="The Broad Institute Genome Sequencing Platform"/>
            <person name="Richards V.P."/>
            <person name="Palmer S.R."/>
            <person name="Pavinski Bitar P.D."/>
            <person name="Qin X."/>
            <person name="Weinstock G.M."/>
            <person name="Highlander S.K."/>
            <person name="Town C.D."/>
            <person name="Burne R.A."/>
            <person name="Stanhope M.J."/>
        </authorList>
    </citation>
    <scope>NUCLEOTIDE SEQUENCE [LARGE SCALE GENOMIC DNA]</scope>
    <source>
        <strain evidence="1 2">NCTC 11558</strain>
    </source>
</reference>
<gene>
    <name evidence="1" type="ORF">STRMA_0274</name>
</gene>
<dbReference type="SUPFAM" id="SSF56784">
    <property type="entry name" value="HAD-like"/>
    <property type="match status" value="1"/>
</dbReference>
<proteinExistence type="predicted"/>
<protein>
    <submittedName>
        <fullName evidence="1">Cof-like hydrolase</fullName>
    </submittedName>
</protein>
<accession>G5JYL2</accession>
<dbReference type="RefSeq" id="WP_003079412.1">
    <property type="nucleotide sequence ID" value="NZ_AEUW02000001.1"/>
</dbReference>
<comment type="caution">
    <text evidence="1">The sequence shown here is derived from an EMBL/GenBank/DDBJ whole genome shotgun (WGS) entry which is preliminary data.</text>
</comment>
<dbReference type="Gene3D" id="3.30.1240.10">
    <property type="match status" value="1"/>
</dbReference>
<dbReference type="PANTHER" id="PTHR10000:SF53">
    <property type="entry name" value="5-AMINO-6-(5-PHOSPHO-D-RIBITYLAMINO)URACIL PHOSPHATASE YBJI-RELATED"/>
    <property type="match status" value="1"/>
</dbReference>
<dbReference type="NCBIfam" id="TIGR00099">
    <property type="entry name" value="Cof-subfamily"/>
    <property type="match status" value="1"/>
</dbReference>
<dbReference type="GO" id="GO:0005829">
    <property type="term" value="C:cytosol"/>
    <property type="evidence" value="ECO:0007669"/>
    <property type="project" value="TreeGrafter"/>
</dbReference>
<dbReference type="Proteomes" id="UP000003573">
    <property type="component" value="Unassembled WGS sequence"/>
</dbReference>
<dbReference type="Gene3D" id="3.40.50.1000">
    <property type="entry name" value="HAD superfamily/HAD-like"/>
    <property type="match status" value="1"/>
</dbReference>
<sequence>MAKKIRLVATDMDGTFLNEAGAFNHKRLARLLKQFEDNNIILAAASGRALLALDKLFAGFTDKIAIIAENGAFIQYKGETLFEQHMPKEQYLQLIDKILENPYNRGKELLLSGKKAAYILKDSPQSYIDHMRLYYENVQVVEDFENLEDTIFKITTNFAPQDVRNGENWLNEQLPHMQAVTTGFASIDVIQRGSNKGFGLDHLCQKLVIPSHQTLAFGDNLNDWEMLRFAGHAVAPENARSEIQKIADEVIGHHNEESVMSYMEGLVNG</sequence>
<dbReference type="eggNOG" id="COG0561">
    <property type="taxonomic scope" value="Bacteria"/>
</dbReference>
<dbReference type="InterPro" id="IPR006379">
    <property type="entry name" value="HAD-SF_hydro_IIB"/>
</dbReference>
<organism evidence="1 2">
    <name type="scientific">Streptococcus macacae NCTC 11558</name>
    <dbReference type="NCBI Taxonomy" id="764298"/>
    <lineage>
        <taxon>Bacteria</taxon>
        <taxon>Bacillati</taxon>
        <taxon>Bacillota</taxon>
        <taxon>Bacilli</taxon>
        <taxon>Lactobacillales</taxon>
        <taxon>Streptococcaceae</taxon>
        <taxon>Streptococcus</taxon>
    </lineage>
</organism>
<dbReference type="InterPro" id="IPR036412">
    <property type="entry name" value="HAD-like_sf"/>
</dbReference>
<dbReference type="PANTHER" id="PTHR10000">
    <property type="entry name" value="PHOSPHOSERINE PHOSPHATASE"/>
    <property type="match status" value="1"/>
</dbReference>
<dbReference type="InterPro" id="IPR023214">
    <property type="entry name" value="HAD_sf"/>
</dbReference>
<name>G5JYL2_9STRE</name>
<dbReference type="CDD" id="cd07518">
    <property type="entry name" value="HAD_YbiV-Like"/>
    <property type="match status" value="1"/>
</dbReference>
<keyword evidence="2" id="KW-1185">Reference proteome</keyword>
<dbReference type="GO" id="GO:0000287">
    <property type="term" value="F:magnesium ion binding"/>
    <property type="evidence" value="ECO:0007669"/>
    <property type="project" value="TreeGrafter"/>
</dbReference>
<dbReference type="STRING" id="764298.STRMA_0274"/>